<protein>
    <recommendedName>
        <fullName evidence="6">Ribonuclease VapC</fullName>
        <shortName evidence="6">RNase VapC</shortName>
        <ecNumber evidence="6">3.1.-.-</ecNumber>
    </recommendedName>
    <alternativeName>
        <fullName evidence="6">Toxin VapC</fullName>
    </alternativeName>
</protein>
<gene>
    <name evidence="6" type="primary">vapC</name>
    <name evidence="8" type="ORF">DFR50_14625</name>
</gene>
<evidence type="ECO:0000256" key="1">
    <source>
        <dbReference type="ARBA" id="ARBA00022649"/>
    </source>
</evidence>
<evidence type="ECO:0000256" key="5">
    <source>
        <dbReference type="ARBA" id="ARBA00022842"/>
    </source>
</evidence>
<keyword evidence="6" id="KW-0800">Toxin</keyword>
<dbReference type="PANTHER" id="PTHR35901:SF1">
    <property type="entry name" value="EXONUCLEASE VAPC9"/>
    <property type="match status" value="1"/>
</dbReference>
<name>A0A366EL33_9HYPH</name>
<evidence type="ECO:0000256" key="3">
    <source>
        <dbReference type="ARBA" id="ARBA00022723"/>
    </source>
</evidence>
<dbReference type="CDD" id="cd09873">
    <property type="entry name" value="PIN_Pae0151-like"/>
    <property type="match status" value="1"/>
</dbReference>
<feature type="binding site" evidence="6">
    <location>
        <position position="96"/>
    </location>
    <ligand>
        <name>Mg(2+)</name>
        <dbReference type="ChEBI" id="CHEBI:18420"/>
    </ligand>
</feature>
<dbReference type="Proteomes" id="UP000253529">
    <property type="component" value="Unassembled WGS sequence"/>
</dbReference>
<dbReference type="EC" id="3.1.-.-" evidence="6"/>
<comment type="caution">
    <text evidence="8">The sequence shown here is derived from an EMBL/GenBank/DDBJ whole genome shotgun (WGS) entry which is preliminary data.</text>
</comment>
<organism evidence="8 9">
    <name type="scientific">Roseiarcus fermentans</name>
    <dbReference type="NCBI Taxonomy" id="1473586"/>
    <lineage>
        <taxon>Bacteria</taxon>
        <taxon>Pseudomonadati</taxon>
        <taxon>Pseudomonadota</taxon>
        <taxon>Alphaproteobacteria</taxon>
        <taxon>Hyphomicrobiales</taxon>
        <taxon>Roseiarcaceae</taxon>
        <taxon>Roseiarcus</taxon>
    </lineage>
</organism>
<dbReference type="GO" id="GO:0090729">
    <property type="term" value="F:toxin activity"/>
    <property type="evidence" value="ECO:0007669"/>
    <property type="project" value="UniProtKB-KW"/>
</dbReference>
<dbReference type="SUPFAM" id="SSF88723">
    <property type="entry name" value="PIN domain-like"/>
    <property type="match status" value="1"/>
</dbReference>
<keyword evidence="1 6" id="KW-1277">Toxin-antitoxin system</keyword>
<keyword evidence="2 6" id="KW-0540">Nuclease</keyword>
<keyword evidence="3 6" id="KW-0479">Metal-binding</keyword>
<evidence type="ECO:0000256" key="6">
    <source>
        <dbReference type="HAMAP-Rule" id="MF_00265"/>
    </source>
</evidence>
<dbReference type="Gene3D" id="3.40.50.1010">
    <property type="entry name" value="5'-nuclease"/>
    <property type="match status" value="1"/>
</dbReference>
<evidence type="ECO:0000259" key="7">
    <source>
        <dbReference type="Pfam" id="PF01850"/>
    </source>
</evidence>
<evidence type="ECO:0000313" key="8">
    <source>
        <dbReference type="EMBL" id="RBP03101.1"/>
    </source>
</evidence>
<comment type="function">
    <text evidence="6">Toxic component of a toxin-antitoxin (TA) system. An RNase.</text>
</comment>
<dbReference type="InterPro" id="IPR044153">
    <property type="entry name" value="PIN_Pae0151-like"/>
</dbReference>
<accession>A0A366EL33</accession>
<dbReference type="InterPro" id="IPR022907">
    <property type="entry name" value="VapC_family"/>
</dbReference>
<evidence type="ECO:0000313" key="9">
    <source>
        <dbReference type="Proteomes" id="UP000253529"/>
    </source>
</evidence>
<keyword evidence="5 6" id="KW-0460">Magnesium</keyword>
<dbReference type="PANTHER" id="PTHR35901">
    <property type="entry name" value="RIBONUCLEASE VAPC3"/>
    <property type="match status" value="1"/>
</dbReference>
<sequence length="134" mass="14370">MKLVIDASVVVKWFIDEPGADCAAALRSEALTAPDLILVEVGNALWKHQRRGVLTSADDLDAIAALQAAPIALTSVADLLMTAARLAAELDHPLYDCVYLALAMREGVPLVRCALLHDDRDFAPMETHLGLVAL</sequence>
<feature type="domain" description="PIN" evidence="7">
    <location>
        <begin position="4"/>
        <end position="123"/>
    </location>
</feature>
<dbReference type="Pfam" id="PF01850">
    <property type="entry name" value="PIN"/>
    <property type="match status" value="1"/>
</dbReference>
<proteinExistence type="inferred from homology"/>
<dbReference type="HAMAP" id="MF_00265">
    <property type="entry name" value="VapC_Nob1"/>
    <property type="match status" value="1"/>
</dbReference>
<evidence type="ECO:0000256" key="4">
    <source>
        <dbReference type="ARBA" id="ARBA00022801"/>
    </source>
</evidence>
<comment type="similarity">
    <text evidence="6">Belongs to the PINc/VapC protein family.</text>
</comment>
<comment type="cofactor">
    <cofactor evidence="6">
        <name>Mg(2+)</name>
        <dbReference type="ChEBI" id="CHEBI:18420"/>
    </cofactor>
</comment>
<dbReference type="GO" id="GO:0000287">
    <property type="term" value="F:magnesium ion binding"/>
    <property type="evidence" value="ECO:0007669"/>
    <property type="project" value="UniProtKB-UniRule"/>
</dbReference>
<dbReference type="RefSeq" id="WP_170153423.1">
    <property type="nucleotide sequence ID" value="NZ_QNRK01000046.1"/>
</dbReference>
<dbReference type="GO" id="GO:0004540">
    <property type="term" value="F:RNA nuclease activity"/>
    <property type="evidence" value="ECO:0007669"/>
    <property type="project" value="InterPro"/>
</dbReference>
<keyword evidence="4 6" id="KW-0378">Hydrolase</keyword>
<dbReference type="InterPro" id="IPR051619">
    <property type="entry name" value="TypeII_TA_RNase_PINc/VapC"/>
</dbReference>
<feature type="binding site" evidence="6">
    <location>
        <position position="6"/>
    </location>
    <ligand>
        <name>Mg(2+)</name>
        <dbReference type="ChEBI" id="CHEBI:18420"/>
    </ligand>
</feature>
<dbReference type="AlphaFoldDB" id="A0A366EL33"/>
<dbReference type="GO" id="GO:0016787">
    <property type="term" value="F:hydrolase activity"/>
    <property type="evidence" value="ECO:0007669"/>
    <property type="project" value="UniProtKB-KW"/>
</dbReference>
<keyword evidence="9" id="KW-1185">Reference proteome</keyword>
<reference evidence="8 9" key="1">
    <citation type="submission" date="2018-06" db="EMBL/GenBank/DDBJ databases">
        <title>Genomic Encyclopedia of Type Strains, Phase IV (KMG-IV): sequencing the most valuable type-strain genomes for metagenomic binning, comparative biology and taxonomic classification.</title>
        <authorList>
            <person name="Goeker M."/>
        </authorList>
    </citation>
    <scope>NUCLEOTIDE SEQUENCE [LARGE SCALE GENOMIC DNA]</scope>
    <source>
        <strain evidence="8 9">DSM 24875</strain>
    </source>
</reference>
<dbReference type="EMBL" id="QNRK01000046">
    <property type="protein sequence ID" value="RBP03101.1"/>
    <property type="molecule type" value="Genomic_DNA"/>
</dbReference>
<dbReference type="InterPro" id="IPR029060">
    <property type="entry name" value="PIN-like_dom_sf"/>
</dbReference>
<evidence type="ECO:0000256" key="2">
    <source>
        <dbReference type="ARBA" id="ARBA00022722"/>
    </source>
</evidence>
<dbReference type="InterPro" id="IPR002716">
    <property type="entry name" value="PIN_dom"/>
</dbReference>